<dbReference type="InterPro" id="IPR032788">
    <property type="entry name" value="AGL_central"/>
</dbReference>
<name>A0A915P726_9BILA</name>
<proteinExistence type="predicted"/>
<dbReference type="Proteomes" id="UP000887560">
    <property type="component" value="Unplaced"/>
</dbReference>
<dbReference type="GO" id="GO:0005980">
    <property type="term" value="P:glycogen catabolic process"/>
    <property type="evidence" value="ECO:0007669"/>
    <property type="project" value="InterPro"/>
</dbReference>
<feature type="domain" description="Glycogen debranching enzyme central" evidence="1">
    <location>
        <begin position="44"/>
        <end position="174"/>
    </location>
</feature>
<dbReference type="PANTHER" id="PTHR10569">
    <property type="entry name" value="GLYCOGEN DEBRANCHING ENZYME"/>
    <property type="match status" value="1"/>
</dbReference>
<reference evidence="3" key="1">
    <citation type="submission" date="2022-11" db="UniProtKB">
        <authorList>
            <consortium name="WormBaseParasite"/>
        </authorList>
    </citation>
    <scope>IDENTIFICATION</scope>
</reference>
<protein>
    <submittedName>
        <fullName evidence="3">Glycogen debranching enzyme central domain-containing protein</fullName>
    </submittedName>
</protein>
<dbReference type="PANTHER" id="PTHR10569:SF2">
    <property type="entry name" value="GLYCOGEN DEBRANCHING ENZYME"/>
    <property type="match status" value="1"/>
</dbReference>
<dbReference type="GO" id="GO:0004134">
    <property type="term" value="F:4-alpha-glucanotransferase activity"/>
    <property type="evidence" value="ECO:0007669"/>
    <property type="project" value="InterPro"/>
</dbReference>
<sequence length="181" mass="20953">MCAATCCATGTVRGYDEFYPKHIDVVNETRLYRKWSENNFEEAMFKARRIINELHYNLWNDGFTQTFVDQINEDITAITRHNPTNNESILLIANTCFSTFKWTPTNYKAILIDGKIEKILFELKTVEKDILSKNSENLDISSKNNLLTGLPNFVVECYENVEFNSSDAIEINLNENGKQYI</sequence>
<dbReference type="AlphaFoldDB" id="A0A915P726"/>
<dbReference type="WBParaSite" id="scf7180000424238.g12624">
    <property type="protein sequence ID" value="scf7180000424238.g12624"/>
    <property type="gene ID" value="scf7180000424238.g12624"/>
</dbReference>
<organism evidence="2 3">
    <name type="scientific">Meloidogyne floridensis</name>
    <dbReference type="NCBI Taxonomy" id="298350"/>
    <lineage>
        <taxon>Eukaryota</taxon>
        <taxon>Metazoa</taxon>
        <taxon>Ecdysozoa</taxon>
        <taxon>Nematoda</taxon>
        <taxon>Chromadorea</taxon>
        <taxon>Rhabditida</taxon>
        <taxon>Tylenchina</taxon>
        <taxon>Tylenchomorpha</taxon>
        <taxon>Tylenchoidea</taxon>
        <taxon>Meloidogynidae</taxon>
        <taxon>Meloidogyninae</taxon>
        <taxon>Meloidogyne</taxon>
    </lineage>
</organism>
<dbReference type="Pfam" id="PF14702">
    <property type="entry name" value="hGDE_central"/>
    <property type="match status" value="1"/>
</dbReference>
<accession>A0A915P726</accession>
<keyword evidence="2" id="KW-1185">Reference proteome</keyword>
<evidence type="ECO:0000313" key="3">
    <source>
        <dbReference type="WBParaSite" id="scf7180000424238.g12624"/>
    </source>
</evidence>
<evidence type="ECO:0000259" key="1">
    <source>
        <dbReference type="Pfam" id="PF14702"/>
    </source>
</evidence>
<dbReference type="GO" id="GO:0004135">
    <property type="term" value="F:amylo-alpha-1,6-glucosidase activity"/>
    <property type="evidence" value="ECO:0007669"/>
    <property type="project" value="InterPro"/>
</dbReference>
<dbReference type="InterPro" id="IPR010401">
    <property type="entry name" value="AGL/Gdb1"/>
</dbReference>
<evidence type="ECO:0000313" key="2">
    <source>
        <dbReference type="Proteomes" id="UP000887560"/>
    </source>
</evidence>